<dbReference type="NCBIfam" id="NF001908">
    <property type="entry name" value="PRK00668.1"/>
    <property type="match status" value="1"/>
</dbReference>
<evidence type="ECO:0000256" key="14">
    <source>
        <dbReference type="PROSITE-ProRule" id="PRU00706"/>
    </source>
</evidence>
<dbReference type="PRINTS" id="PR01243">
    <property type="entry name" value="NUCDPKINASE"/>
</dbReference>
<evidence type="ECO:0000256" key="4">
    <source>
        <dbReference type="ARBA" id="ARBA00017632"/>
    </source>
</evidence>
<comment type="similarity">
    <text evidence="2 13 14 15">Belongs to the NDK family.</text>
</comment>
<comment type="subcellular location">
    <subcellularLocation>
        <location evidence="13">Cytoplasm</location>
    </subcellularLocation>
</comment>
<keyword evidence="5 13" id="KW-0597">Phosphoprotein</keyword>
<sequence>MSHHDERTFVMVKPDGVQRGLIGEIVSRFEERGLKLVGGKFMRIDEELAHEHYGEHADKPFFDGLVEFITSGPVFAMVWEGADATRQVRAMVGETDPAESAPGTIRGDFGLDLGHNVIHASDHEDEGANEREIDLFFDDDELVDYALDTAAWVYEDESH</sequence>
<evidence type="ECO:0000256" key="3">
    <source>
        <dbReference type="ARBA" id="ARBA00012966"/>
    </source>
</evidence>
<gene>
    <name evidence="13" type="primary">ndk</name>
    <name evidence="17" type="ORF">DJ70_00885</name>
</gene>
<feature type="binding site" evidence="13 14">
    <location>
        <position position="116"/>
    </location>
    <ligand>
        <name>ATP</name>
        <dbReference type="ChEBI" id="CHEBI:30616"/>
    </ligand>
</feature>
<dbReference type="Proteomes" id="UP000216308">
    <property type="component" value="Unassembled WGS sequence"/>
</dbReference>
<comment type="caution">
    <text evidence="17">The sequence shown here is derived from an EMBL/GenBank/DDBJ whole genome shotgun (WGS) entry which is preliminary data.</text>
</comment>
<dbReference type="OrthoDB" id="6874at2157"/>
<keyword evidence="8 13" id="KW-0547">Nucleotide-binding</keyword>
<evidence type="ECO:0000256" key="8">
    <source>
        <dbReference type="ARBA" id="ARBA00022741"/>
    </source>
</evidence>
<reference evidence="17 18" key="1">
    <citation type="journal article" date="2014" name="Front. Microbiol.">
        <title>Population and genomic analysis of the genus Halorubrum.</title>
        <authorList>
            <person name="Fullmer M.S."/>
            <person name="Soucy S.M."/>
            <person name="Swithers K.S."/>
            <person name="Makkay A.M."/>
            <person name="Wheeler R."/>
            <person name="Ventosa A."/>
            <person name="Gogarten J.P."/>
            <person name="Papke R.T."/>
        </authorList>
    </citation>
    <scope>NUCLEOTIDE SEQUENCE [LARGE SCALE GENOMIC DNA]</scope>
    <source>
        <strain evidence="17 18">Cb34</strain>
    </source>
</reference>
<feature type="active site" description="Pros-phosphohistidine intermediate" evidence="13 14">
    <location>
        <position position="119"/>
    </location>
</feature>
<evidence type="ECO:0000256" key="7">
    <source>
        <dbReference type="ARBA" id="ARBA00022723"/>
    </source>
</evidence>
<dbReference type="PROSITE" id="PS51374">
    <property type="entry name" value="NDPK_LIKE"/>
    <property type="match status" value="1"/>
</dbReference>
<dbReference type="InterPro" id="IPR036850">
    <property type="entry name" value="NDK-like_dom_sf"/>
</dbReference>
<feature type="binding site" evidence="13 14">
    <location>
        <position position="13"/>
    </location>
    <ligand>
        <name>ATP</name>
        <dbReference type="ChEBI" id="CHEBI:30616"/>
    </ligand>
</feature>
<dbReference type="CDD" id="cd04413">
    <property type="entry name" value="NDPk_I"/>
    <property type="match status" value="1"/>
</dbReference>
<dbReference type="PANTHER" id="PTHR11349">
    <property type="entry name" value="NUCLEOSIDE DIPHOSPHATE KINASE"/>
    <property type="match status" value="1"/>
</dbReference>
<feature type="binding site" evidence="13 14">
    <location>
        <position position="89"/>
    </location>
    <ligand>
        <name>ATP</name>
        <dbReference type="ChEBI" id="CHEBI:30616"/>
    </ligand>
</feature>
<keyword evidence="9 13" id="KW-0418">Kinase</keyword>
<dbReference type="EC" id="2.7.4.6" evidence="3 13"/>
<dbReference type="GO" id="GO:0006228">
    <property type="term" value="P:UTP biosynthetic process"/>
    <property type="evidence" value="ECO:0007669"/>
    <property type="project" value="UniProtKB-UniRule"/>
</dbReference>
<dbReference type="Pfam" id="PF00334">
    <property type="entry name" value="NDK"/>
    <property type="match status" value="1"/>
</dbReference>
<evidence type="ECO:0000256" key="1">
    <source>
        <dbReference type="ARBA" id="ARBA00001946"/>
    </source>
</evidence>
<evidence type="ECO:0000256" key="9">
    <source>
        <dbReference type="ARBA" id="ARBA00022777"/>
    </source>
</evidence>
<dbReference type="InterPro" id="IPR001564">
    <property type="entry name" value="Nucleoside_diP_kinase"/>
</dbReference>
<evidence type="ECO:0000259" key="16">
    <source>
        <dbReference type="SMART" id="SM00562"/>
    </source>
</evidence>
<evidence type="ECO:0000256" key="5">
    <source>
        <dbReference type="ARBA" id="ARBA00022553"/>
    </source>
</evidence>
<dbReference type="AlphaFoldDB" id="A0A256ISF0"/>
<evidence type="ECO:0000256" key="12">
    <source>
        <dbReference type="ARBA" id="ARBA00023080"/>
    </source>
</evidence>
<dbReference type="HAMAP" id="MF_00451">
    <property type="entry name" value="NDP_kinase"/>
    <property type="match status" value="1"/>
</dbReference>
<evidence type="ECO:0000256" key="10">
    <source>
        <dbReference type="ARBA" id="ARBA00022840"/>
    </source>
</evidence>
<comment type="function">
    <text evidence="13">Major role in the synthesis of nucleoside triphosphates other than ATP. The ATP gamma phosphate is transferred to the NDP beta phosphate via a ping-pong mechanism, using a phosphorylated active-site intermediate.</text>
</comment>
<evidence type="ECO:0000256" key="11">
    <source>
        <dbReference type="ARBA" id="ARBA00022842"/>
    </source>
</evidence>
<proteinExistence type="inferred from homology"/>
<keyword evidence="18" id="KW-1185">Reference proteome</keyword>
<evidence type="ECO:0000256" key="6">
    <source>
        <dbReference type="ARBA" id="ARBA00022679"/>
    </source>
</evidence>
<feature type="binding site" evidence="13 14">
    <location>
        <position position="61"/>
    </location>
    <ligand>
        <name>ATP</name>
        <dbReference type="ChEBI" id="CHEBI:30616"/>
    </ligand>
</feature>
<dbReference type="GO" id="GO:0004550">
    <property type="term" value="F:nucleoside diphosphate kinase activity"/>
    <property type="evidence" value="ECO:0007669"/>
    <property type="project" value="UniProtKB-UniRule"/>
</dbReference>
<dbReference type="InterPro" id="IPR034907">
    <property type="entry name" value="NDK-like_dom"/>
</dbReference>
<keyword evidence="6 13" id="KW-0808">Transferase</keyword>
<name>A0A256ISF0_9EURY</name>
<keyword evidence="10 13" id="KW-0067">ATP-binding</keyword>
<feature type="binding site" evidence="13 14">
    <location>
        <position position="106"/>
    </location>
    <ligand>
        <name>ATP</name>
        <dbReference type="ChEBI" id="CHEBI:30616"/>
    </ligand>
</feature>
<comment type="catalytic activity">
    <reaction evidence="13">
        <text>a ribonucleoside 5'-diphosphate + ATP = a ribonucleoside 5'-triphosphate + ADP</text>
        <dbReference type="Rhea" id="RHEA:18113"/>
        <dbReference type="ChEBI" id="CHEBI:30616"/>
        <dbReference type="ChEBI" id="CHEBI:57930"/>
        <dbReference type="ChEBI" id="CHEBI:61557"/>
        <dbReference type="ChEBI" id="CHEBI:456216"/>
        <dbReference type="EC" id="2.7.4.6"/>
    </reaction>
</comment>
<keyword evidence="11 13" id="KW-0460">Magnesium</keyword>
<dbReference type="GO" id="GO:0005524">
    <property type="term" value="F:ATP binding"/>
    <property type="evidence" value="ECO:0007669"/>
    <property type="project" value="UniProtKB-UniRule"/>
</dbReference>
<feature type="domain" description="Nucleoside diphosphate kinase-like" evidence="16">
    <location>
        <begin position="5"/>
        <end position="144"/>
    </location>
</feature>
<dbReference type="GO" id="GO:0006241">
    <property type="term" value="P:CTP biosynthetic process"/>
    <property type="evidence" value="ECO:0007669"/>
    <property type="project" value="UniProtKB-UniRule"/>
</dbReference>
<evidence type="ECO:0000313" key="18">
    <source>
        <dbReference type="Proteomes" id="UP000216308"/>
    </source>
</evidence>
<feature type="binding site" evidence="13 14">
    <location>
        <position position="95"/>
    </location>
    <ligand>
        <name>ATP</name>
        <dbReference type="ChEBI" id="CHEBI:30616"/>
    </ligand>
</feature>
<dbReference type="SUPFAM" id="SSF54919">
    <property type="entry name" value="Nucleoside diphosphate kinase, NDK"/>
    <property type="match status" value="1"/>
</dbReference>
<dbReference type="EMBL" id="NHPJ01000006">
    <property type="protein sequence ID" value="OYR59216.1"/>
    <property type="molecule type" value="Genomic_DNA"/>
</dbReference>
<dbReference type="GO" id="GO:0005737">
    <property type="term" value="C:cytoplasm"/>
    <property type="evidence" value="ECO:0007669"/>
    <property type="project" value="UniProtKB-SubCell"/>
</dbReference>
<accession>A0A256ISF0</accession>
<evidence type="ECO:0000313" key="17">
    <source>
        <dbReference type="EMBL" id="OYR59216.1"/>
    </source>
</evidence>
<dbReference type="GO" id="GO:0046872">
    <property type="term" value="F:metal ion binding"/>
    <property type="evidence" value="ECO:0007669"/>
    <property type="project" value="UniProtKB-KW"/>
</dbReference>
<dbReference type="FunFam" id="3.30.70.141:FF:000003">
    <property type="entry name" value="Nucleoside diphosphate kinase"/>
    <property type="match status" value="1"/>
</dbReference>
<keyword evidence="7 13" id="KW-0479">Metal-binding</keyword>
<comment type="cofactor">
    <cofactor evidence="1 13">
        <name>Mg(2+)</name>
        <dbReference type="ChEBI" id="CHEBI:18420"/>
    </cofactor>
</comment>
<dbReference type="GO" id="GO:0006183">
    <property type="term" value="P:GTP biosynthetic process"/>
    <property type="evidence" value="ECO:0007669"/>
    <property type="project" value="UniProtKB-UniRule"/>
</dbReference>
<dbReference type="Gene3D" id="3.30.70.141">
    <property type="entry name" value="Nucleoside diphosphate kinase-like domain"/>
    <property type="match status" value="1"/>
</dbReference>
<evidence type="ECO:0000256" key="15">
    <source>
        <dbReference type="RuleBase" id="RU004011"/>
    </source>
</evidence>
<evidence type="ECO:0000256" key="13">
    <source>
        <dbReference type="HAMAP-Rule" id="MF_00451"/>
    </source>
</evidence>
<dbReference type="RefSeq" id="WP_094529268.1">
    <property type="nucleotide sequence ID" value="NZ_NHPJ01000006.1"/>
</dbReference>
<dbReference type="SMART" id="SM00562">
    <property type="entry name" value="NDK"/>
    <property type="match status" value="1"/>
</dbReference>
<keyword evidence="13" id="KW-0963">Cytoplasm</keyword>
<evidence type="ECO:0000256" key="2">
    <source>
        <dbReference type="ARBA" id="ARBA00008142"/>
    </source>
</evidence>
<keyword evidence="12 13" id="KW-0546">Nucleotide metabolism</keyword>
<organism evidence="17 18">
    <name type="scientific">Halorubrum halodurans</name>
    <dbReference type="NCBI Taxonomy" id="1383851"/>
    <lineage>
        <taxon>Archaea</taxon>
        <taxon>Methanobacteriati</taxon>
        <taxon>Methanobacteriota</taxon>
        <taxon>Stenosarchaea group</taxon>
        <taxon>Halobacteria</taxon>
        <taxon>Halobacteriales</taxon>
        <taxon>Haloferacaceae</taxon>
        <taxon>Halorubrum</taxon>
    </lineage>
</organism>
<protein>
    <recommendedName>
        <fullName evidence="4 13">Nucleoside diphosphate kinase</fullName>
        <shortName evidence="13">NDK</shortName>
        <shortName evidence="13">NDP kinase</shortName>
        <ecNumber evidence="3 13">2.7.4.6</ecNumber>
    </recommendedName>
    <alternativeName>
        <fullName evidence="13">Nucleoside-2-P kinase</fullName>
    </alternativeName>
</protein>
<comment type="catalytic activity">
    <reaction evidence="13">
        <text>a 2'-deoxyribonucleoside 5'-diphosphate + ATP = a 2'-deoxyribonucleoside 5'-triphosphate + ADP</text>
        <dbReference type="Rhea" id="RHEA:44640"/>
        <dbReference type="ChEBI" id="CHEBI:30616"/>
        <dbReference type="ChEBI" id="CHEBI:61560"/>
        <dbReference type="ChEBI" id="CHEBI:73316"/>
        <dbReference type="ChEBI" id="CHEBI:456216"/>
        <dbReference type="EC" id="2.7.4.6"/>
    </reaction>
</comment>